<feature type="compositionally biased region" description="Low complexity" evidence="1">
    <location>
        <begin position="98"/>
        <end position="113"/>
    </location>
</feature>
<name>A0A2H4S9M2_CORMI</name>
<protein>
    <submittedName>
        <fullName evidence="3">Uncharacterized protein</fullName>
    </submittedName>
</protein>
<evidence type="ECO:0000313" key="4">
    <source>
        <dbReference type="Proteomes" id="UP000323067"/>
    </source>
</evidence>
<organism evidence="3 4">
    <name type="scientific">Cordyceps militaris</name>
    <name type="common">Caterpillar fungus</name>
    <name type="synonym">Clavaria militaris</name>
    <dbReference type="NCBI Taxonomy" id="73501"/>
    <lineage>
        <taxon>Eukaryota</taxon>
        <taxon>Fungi</taxon>
        <taxon>Dikarya</taxon>
        <taxon>Ascomycota</taxon>
        <taxon>Pezizomycotina</taxon>
        <taxon>Sordariomycetes</taxon>
        <taxon>Hypocreomycetidae</taxon>
        <taxon>Hypocreales</taxon>
        <taxon>Cordycipitaceae</taxon>
        <taxon>Cordyceps</taxon>
    </lineage>
</organism>
<feature type="compositionally biased region" description="Basic residues" evidence="1">
    <location>
        <begin position="114"/>
        <end position="124"/>
    </location>
</feature>
<dbReference type="VEuPathDB" id="FungiDB:A9K55_006211"/>
<evidence type="ECO:0000256" key="2">
    <source>
        <dbReference type="SAM" id="SignalP"/>
    </source>
</evidence>
<evidence type="ECO:0000313" key="3">
    <source>
        <dbReference type="EMBL" id="ATY59811.1"/>
    </source>
</evidence>
<feature type="chain" id="PRO_5014185743" evidence="2">
    <location>
        <begin position="29"/>
        <end position="131"/>
    </location>
</feature>
<proteinExistence type="predicted"/>
<feature type="compositionally biased region" description="Polar residues" evidence="1">
    <location>
        <begin position="64"/>
        <end position="82"/>
    </location>
</feature>
<sequence>MTAALPAQCLTLVHFSSLFFTVCPLVKTEKEQPSLTTQRLKNLSRDNDLQSPIFSQPRFDPASRLQTSSTHAPSPKKSTMQPITWAPGTHGKPPPRQQPKSQPQGPINLSRPSPSRKKMSPSHRLMRDKLQ</sequence>
<reference evidence="3 4" key="1">
    <citation type="journal article" date="2017" name="BMC Genomics">
        <title>Chromosome level assembly and secondary metabolite potential of the parasitic fungus Cordyceps militaris.</title>
        <authorList>
            <person name="Kramer G.J."/>
            <person name="Nodwell J.R."/>
        </authorList>
    </citation>
    <scope>NUCLEOTIDE SEQUENCE [LARGE SCALE GENOMIC DNA]</scope>
    <source>
        <strain evidence="3 4">ATCC 34164</strain>
    </source>
</reference>
<dbReference type="AlphaFoldDB" id="A0A2H4S9M2"/>
<evidence type="ECO:0000256" key="1">
    <source>
        <dbReference type="SAM" id="MobiDB-lite"/>
    </source>
</evidence>
<feature type="signal peptide" evidence="2">
    <location>
        <begin position="1"/>
        <end position="28"/>
    </location>
</feature>
<gene>
    <name evidence="3" type="ORF">A9K55_006211</name>
</gene>
<keyword evidence="2" id="KW-0732">Signal</keyword>
<dbReference type="EMBL" id="CP023323">
    <property type="protein sequence ID" value="ATY59811.1"/>
    <property type="molecule type" value="Genomic_DNA"/>
</dbReference>
<feature type="region of interest" description="Disordered" evidence="1">
    <location>
        <begin position="30"/>
        <end position="131"/>
    </location>
</feature>
<dbReference type="Proteomes" id="UP000323067">
    <property type="component" value="Chromosome vi"/>
</dbReference>
<accession>A0A2H4S9M2</accession>